<feature type="transmembrane region" description="Helical" evidence="1">
    <location>
        <begin position="12"/>
        <end position="33"/>
    </location>
</feature>
<gene>
    <name evidence="3" type="ORF">E2K98_24700</name>
</gene>
<dbReference type="Proteomes" id="UP000295132">
    <property type="component" value="Unassembled WGS sequence"/>
</dbReference>
<dbReference type="InterPro" id="IPR040836">
    <property type="entry name" value="SAVED"/>
</dbReference>
<dbReference type="Pfam" id="PF18145">
    <property type="entry name" value="SAVED"/>
    <property type="match status" value="1"/>
</dbReference>
<dbReference type="EMBL" id="SMYO01000017">
    <property type="protein sequence ID" value="TDK58120.1"/>
    <property type="molecule type" value="Genomic_DNA"/>
</dbReference>
<reference evidence="3 4" key="1">
    <citation type="submission" date="2019-03" db="EMBL/GenBank/DDBJ databases">
        <title>Bacillus niacini sp. nov. a Nicotinate-Metabolizing Mesophile Isolated from Soil.</title>
        <authorList>
            <person name="Zhang G."/>
        </authorList>
    </citation>
    <scope>NUCLEOTIDE SEQUENCE [LARGE SCALE GENOMIC DNA]</scope>
    <source>
        <strain evidence="3 4">WN066</strain>
    </source>
</reference>
<evidence type="ECO:0000313" key="3">
    <source>
        <dbReference type="EMBL" id="TDK58120.1"/>
    </source>
</evidence>
<keyword evidence="1" id="KW-0472">Membrane</keyword>
<evidence type="ECO:0000256" key="1">
    <source>
        <dbReference type="SAM" id="Phobius"/>
    </source>
</evidence>
<organism evidence="3 4">
    <name type="scientific">Bacillus salipaludis</name>
    <dbReference type="NCBI Taxonomy" id="2547811"/>
    <lineage>
        <taxon>Bacteria</taxon>
        <taxon>Bacillati</taxon>
        <taxon>Bacillota</taxon>
        <taxon>Bacilli</taxon>
        <taxon>Bacillales</taxon>
        <taxon>Bacillaceae</taxon>
        <taxon>Bacillus</taxon>
    </lineage>
</organism>
<proteinExistence type="predicted"/>
<evidence type="ECO:0000259" key="2">
    <source>
        <dbReference type="Pfam" id="PF18145"/>
    </source>
</evidence>
<evidence type="ECO:0000313" key="4">
    <source>
        <dbReference type="Proteomes" id="UP000295132"/>
    </source>
</evidence>
<keyword evidence="1" id="KW-1133">Transmembrane helix</keyword>
<feature type="domain" description="SMODS-associated and fused to various effectors" evidence="2">
    <location>
        <begin position="119"/>
        <end position="304"/>
    </location>
</feature>
<dbReference type="NCBIfam" id="NF033611">
    <property type="entry name" value="SAVED"/>
    <property type="match status" value="1"/>
</dbReference>
<dbReference type="AlphaFoldDB" id="A0A4R5VK40"/>
<dbReference type="RefSeq" id="WP_133338927.1">
    <property type="nucleotide sequence ID" value="NZ_SMYO01000017.1"/>
</dbReference>
<feature type="transmembrane region" description="Helical" evidence="1">
    <location>
        <begin position="39"/>
        <end position="56"/>
    </location>
</feature>
<accession>A0A4R5VK40</accession>
<name>A0A4R5VK40_9BACI</name>
<sequence>MKLIQKTINLLQLVINHLLASVILMLILFFMIIITYKKFGWIQAIFNLVTNWIWFIKKEYVLLANFSKKDGHISAIKNKYQEQGCLYLINNFTKKFSHDGVIDKNALEEIIFKQIKTVEKAKKRVKKSNSLIYLGFPHVPLGFLDGRLYKDLDGAILYEYQGMESETLGKGFYELNKKYNTEMELFNNRDKYEELEKEIALKIEQSFPIQNEDIKKTVKVSQILSFGISKPNRWKINNYAQIERYQTEFEKLLKELKENGVEKIHLFATTPVSLSFSLGRVIQHYHPEIIIYNYNNNRFDWGINLNSKEVIFFT</sequence>
<protein>
    <submittedName>
        <fullName evidence="3">SAVED domain-containing protein</fullName>
    </submittedName>
</protein>
<keyword evidence="1" id="KW-0812">Transmembrane</keyword>
<comment type="caution">
    <text evidence="3">The sequence shown here is derived from an EMBL/GenBank/DDBJ whole genome shotgun (WGS) entry which is preliminary data.</text>
</comment>